<reference evidence="3 4" key="1">
    <citation type="submission" date="2015-01" db="EMBL/GenBank/DDBJ databases">
        <title>The Genome Sequence of Cladophialophora immunda CBS83496.</title>
        <authorList>
            <consortium name="The Broad Institute Genomics Platform"/>
            <person name="Cuomo C."/>
            <person name="de Hoog S."/>
            <person name="Gorbushina A."/>
            <person name="Stielow B."/>
            <person name="Teixiera M."/>
            <person name="Abouelleil A."/>
            <person name="Chapman S.B."/>
            <person name="Priest M."/>
            <person name="Young S.K."/>
            <person name="Wortman J."/>
            <person name="Nusbaum C."/>
            <person name="Birren B."/>
        </authorList>
    </citation>
    <scope>NUCLEOTIDE SEQUENCE [LARGE SCALE GENOMIC DNA]</scope>
    <source>
        <strain evidence="3 4">CBS 83496</strain>
    </source>
</reference>
<dbReference type="STRING" id="569365.A0A0D2D2V5"/>
<feature type="compositionally biased region" description="Polar residues" evidence="1">
    <location>
        <begin position="83"/>
        <end position="95"/>
    </location>
</feature>
<proteinExistence type="predicted"/>
<dbReference type="VEuPathDB" id="FungiDB:PV07_05808"/>
<dbReference type="GeneID" id="27345002"/>
<feature type="domain" description="GED" evidence="2">
    <location>
        <begin position="1"/>
        <end position="81"/>
    </location>
</feature>
<evidence type="ECO:0000313" key="3">
    <source>
        <dbReference type="EMBL" id="KIW30029.1"/>
    </source>
</evidence>
<protein>
    <recommendedName>
        <fullName evidence="2">GED domain-containing protein</fullName>
    </recommendedName>
</protein>
<keyword evidence="4" id="KW-1185">Reference proteome</keyword>
<accession>A0A0D2D2V5</accession>
<dbReference type="OrthoDB" id="415706at2759"/>
<feature type="region of interest" description="Disordered" evidence="1">
    <location>
        <begin position="78"/>
        <end position="103"/>
    </location>
</feature>
<organism evidence="3 4">
    <name type="scientific">Cladophialophora immunda</name>
    <dbReference type="NCBI Taxonomy" id="569365"/>
    <lineage>
        <taxon>Eukaryota</taxon>
        <taxon>Fungi</taxon>
        <taxon>Dikarya</taxon>
        <taxon>Ascomycota</taxon>
        <taxon>Pezizomycotina</taxon>
        <taxon>Eurotiomycetes</taxon>
        <taxon>Chaetothyriomycetidae</taxon>
        <taxon>Chaetothyriales</taxon>
        <taxon>Herpotrichiellaceae</taxon>
        <taxon>Cladophialophora</taxon>
    </lineage>
</organism>
<dbReference type="EMBL" id="KN847042">
    <property type="protein sequence ID" value="KIW30029.1"/>
    <property type="molecule type" value="Genomic_DNA"/>
</dbReference>
<dbReference type="InterPro" id="IPR020850">
    <property type="entry name" value="GED_dom"/>
</dbReference>
<sequence length="103" mass="11403">MKVARKKFVDDFSVLGVEKCLLEALAVMFSPRVVSSLPDETIKAIAEEDDGARGERERLEQRVATLNSGLTQLHRFDRHNISGEATPTNTTQNAECHSENFAG</sequence>
<dbReference type="RefSeq" id="XP_016250245.1">
    <property type="nucleotide sequence ID" value="XM_016392726.1"/>
</dbReference>
<name>A0A0D2D2V5_9EURO</name>
<evidence type="ECO:0000259" key="2">
    <source>
        <dbReference type="PROSITE" id="PS51388"/>
    </source>
</evidence>
<gene>
    <name evidence="3" type="ORF">PV07_05808</name>
</gene>
<evidence type="ECO:0000313" key="4">
    <source>
        <dbReference type="Proteomes" id="UP000054466"/>
    </source>
</evidence>
<dbReference type="PROSITE" id="PS51388">
    <property type="entry name" value="GED"/>
    <property type="match status" value="1"/>
</dbReference>
<dbReference type="HOGENOM" id="CLU_2263462_0_0_1"/>
<evidence type="ECO:0000256" key="1">
    <source>
        <dbReference type="SAM" id="MobiDB-lite"/>
    </source>
</evidence>
<dbReference type="Proteomes" id="UP000054466">
    <property type="component" value="Unassembled WGS sequence"/>
</dbReference>
<dbReference type="AlphaFoldDB" id="A0A0D2D2V5"/>